<dbReference type="Proteomes" id="UP000591131">
    <property type="component" value="Unassembled WGS sequence"/>
</dbReference>
<evidence type="ECO:0000313" key="3">
    <source>
        <dbReference type="EMBL" id="KAF4669405.1"/>
    </source>
</evidence>
<dbReference type="OrthoDB" id="410701at2759"/>
<comment type="similarity">
    <text evidence="1 2">Belongs to the enoyl-CoA hydratase/isomerase family.</text>
</comment>
<dbReference type="Pfam" id="PF00378">
    <property type="entry name" value="ECH_1"/>
    <property type="match status" value="1"/>
</dbReference>
<reference evidence="3 4" key="1">
    <citation type="submission" date="2020-04" db="EMBL/GenBank/DDBJ databases">
        <title>Perkinsus chesapeaki whole genome sequence.</title>
        <authorList>
            <person name="Bogema D.R."/>
        </authorList>
    </citation>
    <scope>NUCLEOTIDE SEQUENCE [LARGE SCALE GENOMIC DNA]</scope>
    <source>
        <strain evidence="3">ATCC PRA-425</strain>
    </source>
</reference>
<organism evidence="3 4">
    <name type="scientific">Perkinsus chesapeaki</name>
    <name type="common">Clam parasite</name>
    <name type="synonym">Perkinsus andrewsi</name>
    <dbReference type="NCBI Taxonomy" id="330153"/>
    <lineage>
        <taxon>Eukaryota</taxon>
        <taxon>Sar</taxon>
        <taxon>Alveolata</taxon>
        <taxon>Perkinsozoa</taxon>
        <taxon>Perkinsea</taxon>
        <taxon>Perkinsida</taxon>
        <taxon>Perkinsidae</taxon>
        <taxon>Perkinsus</taxon>
    </lineage>
</organism>
<name>A0A7J6MCW7_PERCH</name>
<dbReference type="GO" id="GO:0006635">
    <property type="term" value="P:fatty acid beta-oxidation"/>
    <property type="evidence" value="ECO:0007669"/>
    <property type="project" value="TreeGrafter"/>
</dbReference>
<dbReference type="SUPFAM" id="SSF52096">
    <property type="entry name" value="ClpP/crotonase"/>
    <property type="match status" value="1"/>
</dbReference>
<gene>
    <name evidence="3" type="ORF">FOL47_002565</name>
</gene>
<dbReference type="PROSITE" id="PS00166">
    <property type="entry name" value="ENOYL_COA_HYDRATASE"/>
    <property type="match status" value="1"/>
</dbReference>
<evidence type="ECO:0000256" key="1">
    <source>
        <dbReference type="ARBA" id="ARBA00005254"/>
    </source>
</evidence>
<evidence type="ECO:0000256" key="2">
    <source>
        <dbReference type="RuleBase" id="RU003707"/>
    </source>
</evidence>
<sequence length="282" mass="30099">MLSAARARLCHSLAAEAGLVSGQVLLRKAPRGASNVYNLAFNRPDVRNAITIEMMKDYLAALPKSECRAVILSGEGKSFCSGRDLKASRSFTADYATQYLMAMKEGVKAVLGLPMPVIGAVHGHAMGGGLEFTLACDLRVASPKTVFRLPETALGLIPGVGGCVLLPMMLPISTALDMIYTSRPVQGSEAYRLGLVNRLTENDDAVAVFDMSLELASTIANNGPLGVRAAKKVIRKKLDEDFPAWLEAASVERGPLTSTKDHQAALDWFAAKKSPPPPFEGL</sequence>
<evidence type="ECO:0000313" key="4">
    <source>
        <dbReference type="Proteomes" id="UP000591131"/>
    </source>
</evidence>
<proteinExistence type="inferred from homology"/>
<protein>
    <submittedName>
        <fullName evidence="3">Uncharacterized protein</fullName>
    </submittedName>
</protein>
<dbReference type="InterPro" id="IPR029045">
    <property type="entry name" value="ClpP/crotonase-like_dom_sf"/>
</dbReference>
<keyword evidence="4" id="KW-1185">Reference proteome</keyword>
<dbReference type="InterPro" id="IPR001753">
    <property type="entry name" value="Enoyl-CoA_hydra/iso"/>
</dbReference>
<dbReference type="AlphaFoldDB" id="A0A7J6MCW7"/>
<dbReference type="GO" id="GO:0003824">
    <property type="term" value="F:catalytic activity"/>
    <property type="evidence" value="ECO:0007669"/>
    <property type="project" value="InterPro"/>
</dbReference>
<dbReference type="CDD" id="cd06558">
    <property type="entry name" value="crotonase-like"/>
    <property type="match status" value="1"/>
</dbReference>
<dbReference type="EMBL" id="JAAPAO010000171">
    <property type="protein sequence ID" value="KAF4669405.1"/>
    <property type="molecule type" value="Genomic_DNA"/>
</dbReference>
<dbReference type="PANTHER" id="PTHR11941:SF54">
    <property type="entry name" value="ENOYL-COA HYDRATASE, MITOCHONDRIAL"/>
    <property type="match status" value="1"/>
</dbReference>
<dbReference type="PANTHER" id="PTHR11941">
    <property type="entry name" value="ENOYL-COA HYDRATASE-RELATED"/>
    <property type="match status" value="1"/>
</dbReference>
<dbReference type="Gene3D" id="3.90.226.10">
    <property type="entry name" value="2-enoyl-CoA Hydratase, Chain A, domain 1"/>
    <property type="match status" value="1"/>
</dbReference>
<dbReference type="InterPro" id="IPR018376">
    <property type="entry name" value="Enoyl-CoA_hyd/isom_CS"/>
</dbReference>
<accession>A0A7J6MCW7</accession>
<comment type="caution">
    <text evidence="3">The sequence shown here is derived from an EMBL/GenBank/DDBJ whole genome shotgun (WGS) entry which is preliminary data.</text>
</comment>